<keyword evidence="2" id="KW-1185">Reference proteome</keyword>
<comment type="caution">
    <text evidence="1">The sequence shown here is derived from an EMBL/GenBank/DDBJ whole genome shotgun (WGS) entry which is preliminary data.</text>
</comment>
<sequence length="118" mass="12861">MDTLFRRAPCKSAMEVQLALHPSSYKTLVSLESCKRGRVAAPTPLCQFGGVDQWSPGPDNYGEFLQTSPLPTSRLILHEGDATNLSAEPSSKAVSRSGLSYDHVRLEPLAVLAVSRYK</sequence>
<dbReference type="EMBL" id="JABSTQ010009136">
    <property type="protein sequence ID" value="KAG0432584.1"/>
    <property type="molecule type" value="Genomic_DNA"/>
</dbReference>
<organism evidence="1 2">
    <name type="scientific">Ixodes persulcatus</name>
    <name type="common">Taiga tick</name>
    <dbReference type="NCBI Taxonomy" id="34615"/>
    <lineage>
        <taxon>Eukaryota</taxon>
        <taxon>Metazoa</taxon>
        <taxon>Ecdysozoa</taxon>
        <taxon>Arthropoda</taxon>
        <taxon>Chelicerata</taxon>
        <taxon>Arachnida</taxon>
        <taxon>Acari</taxon>
        <taxon>Parasitiformes</taxon>
        <taxon>Ixodida</taxon>
        <taxon>Ixodoidea</taxon>
        <taxon>Ixodidae</taxon>
        <taxon>Ixodinae</taxon>
        <taxon>Ixodes</taxon>
    </lineage>
</organism>
<gene>
    <name evidence="1" type="ORF">HPB47_020708</name>
</gene>
<protein>
    <submittedName>
        <fullName evidence="1">Uncharacterized protein</fullName>
    </submittedName>
</protein>
<evidence type="ECO:0000313" key="1">
    <source>
        <dbReference type="EMBL" id="KAG0432584.1"/>
    </source>
</evidence>
<dbReference type="Proteomes" id="UP000805193">
    <property type="component" value="Unassembled WGS sequence"/>
</dbReference>
<name>A0AC60QHX5_IXOPE</name>
<accession>A0AC60QHX5</accession>
<proteinExistence type="predicted"/>
<reference evidence="1 2" key="1">
    <citation type="journal article" date="2020" name="Cell">
        <title>Large-Scale Comparative Analyses of Tick Genomes Elucidate Their Genetic Diversity and Vector Capacities.</title>
        <authorList>
            <consortium name="Tick Genome and Microbiome Consortium (TIGMIC)"/>
            <person name="Jia N."/>
            <person name="Wang J."/>
            <person name="Shi W."/>
            <person name="Du L."/>
            <person name="Sun Y."/>
            <person name="Zhan W."/>
            <person name="Jiang J.F."/>
            <person name="Wang Q."/>
            <person name="Zhang B."/>
            <person name="Ji P."/>
            <person name="Bell-Sakyi L."/>
            <person name="Cui X.M."/>
            <person name="Yuan T.T."/>
            <person name="Jiang B.G."/>
            <person name="Yang W.F."/>
            <person name="Lam T.T."/>
            <person name="Chang Q.C."/>
            <person name="Ding S.J."/>
            <person name="Wang X.J."/>
            <person name="Zhu J.G."/>
            <person name="Ruan X.D."/>
            <person name="Zhao L."/>
            <person name="Wei J.T."/>
            <person name="Ye R.Z."/>
            <person name="Que T.C."/>
            <person name="Du C.H."/>
            <person name="Zhou Y.H."/>
            <person name="Cheng J.X."/>
            <person name="Dai P.F."/>
            <person name="Guo W.B."/>
            <person name="Han X.H."/>
            <person name="Huang E.J."/>
            <person name="Li L.F."/>
            <person name="Wei W."/>
            <person name="Gao Y.C."/>
            <person name="Liu J.Z."/>
            <person name="Shao H.Z."/>
            <person name="Wang X."/>
            <person name="Wang C.C."/>
            <person name="Yang T.C."/>
            <person name="Huo Q.B."/>
            <person name="Li W."/>
            <person name="Chen H.Y."/>
            <person name="Chen S.E."/>
            <person name="Zhou L.G."/>
            <person name="Ni X.B."/>
            <person name="Tian J.H."/>
            <person name="Sheng Y."/>
            <person name="Liu T."/>
            <person name="Pan Y.S."/>
            <person name="Xia L.Y."/>
            <person name="Li J."/>
            <person name="Zhao F."/>
            <person name="Cao W.C."/>
        </authorList>
    </citation>
    <scope>NUCLEOTIDE SEQUENCE [LARGE SCALE GENOMIC DNA]</scope>
    <source>
        <strain evidence="1">Iper-2018</strain>
    </source>
</reference>
<evidence type="ECO:0000313" key="2">
    <source>
        <dbReference type="Proteomes" id="UP000805193"/>
    </source>
</evidence>